<evidence type="ECO:0000256" key="1">
    <source>
        <dbReference type="SAM" id="MobiDB-lite"/>
    </source>
</evidence>
<evidence type="ECO:0000313" key="4">
    <source>
        <dbReference type="Proteomes" id="UP000325313"/>
    </source>
</evidence>
<dbReference type="Pfam" id="PF18802">
    <property type="entry name" value="CxC1"/>
    <property type="match status" value="1"/>
</dbReference>
<feature type="domain" description="CxC1-like cysteine cluster associated with KDZ transposases" evidence="2">
    <location>
        <begin position="112"/>
        <end position="211"/>
    </location>
</feature>
<evidence type="ECO:0000259" key="2">
    <source>
        <dbReference type="Pfam" id="PF18802"/>
    </source>
</evidence>
<proteinExistence type="predicted"/>
<reference evidence="3 4" key="1">
    <citation type="submission" date="2019-05" db="EMBL/GenBank/DDBJ databases">
        <title>Emergence of the Ug99 lineage of the wheat stem rust pathogen through somatic hybridization.</title>
        <authorList>
            <person name="Li F."/>
            <person name="Upadhyaya N.M."/>
            <person name="Sperschneider J."/>
            <person name="Matny O."/>
            <person name="Nguyen-Phuc H."/>
            <person name="Mago R."/>
            <person name="Raley C."/>
            <person name="Miller M.E."/>
            <person name="Silverstein K.A.T."/>
            <person name="Henningsen E."/>
            <person name="Hirsch C.D."/>
            <person name="Visser B."/>
            <person name="Pretorius Z.A."/>
            <person name="Steffenson B.J."/>
            <person name="Schwessinger B."/>
            <person name="Dodds P.N."/>
            <person name="Figueroa M."/>
        </authorList>
    </citation>
    <scope>NUCLEOTIDE SEQUENCE [LARGE SCALE GENOMIC DNA]</scope>
    <source>
        <strain evidence="3 4">Ug99</strain>
    </source>
</reference>
<dbReference type="PANTHER" id="PTHR33096:SF1">
    <property type="entry name" value="CXC1-LIKE CYSTEINE CLUSTER ASSOCIATED WITH KDZ TRANSPOSASES DOMAIN-CONTAINING PROTEIN"/>
    <property type="match status" value="1"/>
</dbReference>
<name>A0A5B0N8L9_PUCGR</name>
<accession>A0A5B0N8L9</accession>
<dbReference type="PANTHER" id="PTHR33096">
    <property type="entry name" value="CXC2 DOMAIN-CONTAINING PROTEIN"/>
    <property type="match status" value="1"/>
</dbReference>
<gene>
    <name evidence="3" type="ORF">PGTUg99_000131</name>
</gene>
<protein>
    <recommendedName>
        <fullName evidence="2">CxC1-like cysteine cluster associated with KDZ transposases domain-containing protein</fullName>
    </recommendedName>
</protein>
<dbReference type="Proteomes" id="UP000325313">
    <property type="component" value="Unassembled WGS sequence"/>
</dbReference>
<organism evidence="3 4">
    <name type="scientific">Puccinia graminis f. sp. tritici</name>
    <dbReference type="NCBI Taxonomy" id="56615"/>
    <lineage>
        <taxon>Eukaryota</taxon>
        <taxon>Fungi</taxon>
        <taxon>Dikarya</taxon>
        <taxon>Basidiomycota</taxon>
        <taxon>Pucciniomycotina</taxon>
        <taxon>Pucciniomycetes</taxon>
        <taxon>Pucciniales</taxon>
        <taxon>Pucciniaceae</taxon>
        <taxon>Puccinia</taxon>
    </lineage>
</organism>
<dbReference type="EMBL" id="VDEP01000426">
    <property type="protein sequence ID" value="KAA1084883.1"/>
    <property type="molecule type" value="Genomic_DNA"/>
</dbReference>
<feature type="region of interest" description="Disordered" evidence="1">
    <location>
        <begin position="1"/>
        <end position="23"/>
    </location>
</feature>
<evidence type="ECO:0000313" key="3">
    <source>
        <dbReference type="EMBL" id="KAA1084883.1"/>
    </source>
</evidence>
<comment type="caution">
    <text evidence="3">The sequence shown here is derived from an EMBL/GenBank/DDBJ whole genome shotgun (WGS) entry which is preliminary data.</text>
</comment>
<dbReference type="AlphaFoldDB" id="A0A5B0N8L9"/>
<dbReference type="InterPro" id="IPR041320">
    <property type="entry name" value="CxC1"/>
</dbReference>
<sequence>MPAFEGVGGRKKKRTRKPQPVPAFNYSSHWHWKLLMQSEPPKTSPKNTSHMTTKTTQANWRSVKHTIIQPISKNPLETEDYKRKKLLEEKHWNEVFDDMFSCFYQCAARTSNWGDVAAWDRDWKEPCQCPRTRLRQVVLVDILTRRRTEVDFCGCHPDQVRLIQMGYIGGSPKFPQTAFSIRLLRFHHIIWKHSAVAMTPFAKAIDEFLDSNNPLILVNSNSEDSNNSFSVRQWRRPMSSAVDAYREMLRREKLLTEELLKMEPIDKLSAICPKCFGPPVPGKKENEPDFIVCMDGNFQHRRHLAASSGIPEQNKTFTLFIDPDEVLQMESTMRGIFNQMKSMTIWIAVPNNTQQPTMSGAQPPGKLVTTLEFLEWLVDMTKF</sequence>